<feature type="compositionally biased region" description="Basic and acidic residues" evidence="1">
    <location>
        <begin position="214"/>
        <end position="231"/>
    </location>
</feature>
<accession>A0A060T9D8</accession>
<feature type="region of interest" description="Disordered" evidence="1">
    <location>
        <begin position="461"/>
        <end position="496"/>
    </location>
</feature>
<dbReference type="AlphaFoldDB" id="A0A060T9D8"/>
<feature type="compositionally biased region" description="Basic residues" evidence="1">
    <location>
        <begin position="321"/>
        <end position="330"/>
    </location>
</feature>
<dbReference type="EMBL" id="HG937693">
    <property type="protein sequence ID" value="CDP35801.1"/>
    <property type="molecule type" value="Genomic_DNA"/>
</dbReference>
<gene>
    <name evidence="2" type="ORF">GNLVRS02_ARAD1C43758g</name>
</gene>
<feature type="compositionally biased region" description="Polar residues" evidence="1">
    <location>
        <begin position="339"/>
        <end position="354"/>
    </location>
</feature>
<feature type="region of interest" description="Disordered" evidence="1">
    <location>
        <begin position="317"/>
        <end position="370"/>
    </location>
</feature>
<reference evidence="2" key="1">
    <citation type="submission" date="2014-02" db="EMBL/GenBank/DDBJ databases">
        <authorList>
            <person name="Genoscope - CEA"/>
        </authorList>
    </citation>
    <scope>NUCLEOTIDE SEQUENCE</scope>
    <source>
        <strain evidence="2">LS3</strain>
    </source>
</reference>
<feature type="compositionally biased region" description="Polar residues" evidence="1">
    <location>
        <begin position="251"/>
        <end position="263"/>
    </location>
</feature>
<organism evidence="2">
    <name type="scientific">Blastobotrys adeninivorans</name>
    <name type="common">Yeast</name>
    <name type="synonym">Arxula adeninivorans</name>
    <dbReference type="NCBI Taxonomy" id="409370"/>
    <lineage>
        <taxon>Eukaryota</taxon>
        <taxon>Fungi</taxon>
        <taxon>Dikarya</taxon>
        <taxon>Ascomycota</taxon>
        <taxon>Saccharomycotina</taxon>
        <taxon>Dipodascomycetes</taxon>
        <taxon>Dipodascales</taxon>
        <taxon>Trichomonascaceae</taxon>
        <taxon>Blastobotrys</taxon>
    </lineage>
</organism>
<feature type="compositionally biased region" description="Low complexity" evidence="1">
    <location>
        <begin position="278"/>
        <end position="290"/>
    </location>
</feature>
<feature type="region of interest" description="Disordered" evidence="1">
    <location>
        <begin position="214"/>
        <end position="290"/>
    </location>
</feature>
<reference evidence="2" key="2">
    <citation type="submission" date="2014-06" db="EMBL/GenBank/DDBJ databases">
        <title>The complete genome of Blastobotrys (Arxula) adeninivorans LS3 - a yeast of biotechnological interest.</title>
        <authorList>
            <person name="Kunze G."/>
            <person name="Gaillardin C."/>
            <person name="Czernicka M."/>
            <person name="Durrens P."/>
            <person name="Martin T."/>
            <person name="Boer E."/>
            <person name="Gabaldon T."/>
            <person name="Cruz J."/>
            <person name="Talla E."/>
            <person name="Marck C."/>
            <person name="Goffeau A."/>
            <person name="Barbe V."/>
            <person name="Baret P."/>
            <person name="Baronian K."/>
            <person name="Beier S."/>
            <person name="Bleykasten C."/>
            <person name="Bode R."/>
            <person name="Casaregola S."/>
            <person name="Despons L."/>
            <person name="Fairhead C."/>
            <person name="Giersberg M."/>
            <person name="Gierski P."/>
            <person name="Hahnel U."/>
            <person name="Hartmann A."/>
            <person name="Jankowska D."/>
            <person name="Jubin C."/>
            <person name="Jung P."/>
            <person name="Lafontaine I."/>
            <person name="Leh-Louis V."/>
            <person name="Lemaire M."/>
            <person name="Marcet-Houben M."/>
            <person name="Mascher M."/>
            <person name="Morel G."/>
            <person name="Richard G.-F."/>
            <person name="Riechen J."/>
            <person name="Sacerdot C."/>
            <person name="Sarkar A."/>
            <person name="Savel G."/>
            <person name="Schacherer J."/>
            <person name="Sherman D."/>
            <person name="Straub M.-L."/>
            <person name="Stein N."/>
            <person name="Thierry A."/>
            <person name="Trautwein-Schult A."/>
            <person name="Westhof E."/>
            <person name="Worch S."/>
            <person name="Dujon B."/>
            <person name="Souciet J.-L."/>
            <person name="Wincker P."/>
            <person name="Scholz U."/>
            <person name="Neuveglise N."/>
        </authorList>
    </citation>
    <scope>NUCLEOTIDE SEQUENCE</scope>
    <source>
        <strain evidence="2">LS3</strain>
    </source>
</reference>
<feature type="compositionally biased region" description="Polar residues" evidence="1">
    <location>
        <begin position="475"/>
        <end position="487"/>
    </location>
</feature>
<evidence type="ECO:0000313" key="2">
    <source>
        <dbReference type="EMBL" id="CDP35801.1"/>
    </source>
</evidence>
<name>A0A060T9D8_BLAAD</name>
<evidence type="ECO:0000256" key="1">
    <source>
        <dbReference type="SAM" id="MobiDB-lite"/>
    </source>
</evidence>
<protein>
    <submittedName>
        <fullName evidence="2">ARAD1C43758p</fullName>
    </submittedName>
</protein>
<proteinExistence type="predicted"/>
<sequence>MDDPVLELLAQPQITTEDIDRLCATFQDPKQADDVKIAFRILDTLNRYLTETESWTFSALSEVDFETQARQFDLDLAVVVGSRSEHLLFEISTWGIEKLKTKVAGVALTYYSDAAAVLTALVLRILSVHSDLELQLQLAISRSTLVKIHSELASLVGDIAGHSEPGVHSPPLLKKYRSFVSQLVTEMETTPFESVQQEMFQVVRDLNSMFRKYSEHHRESTNDPSIDHLLEEPGSGTGVHSHTGDLGASWDSLSSSTPQSSIYFDNPPFSPQRAHQRSASQSTSYTTASSIKTGMGSITEELPSMLHAFDVARDQEDHQLHVPRQRRRPRSSLPAMTSIPDSHSYGSIHNLLSTPPSPMSSSIMSRPDRPETVQVKMIGDRMMVKVGSQFIDMQEWLNSVNNGSKLKRSISTSDRSSLSVPDSNNRLSTLAHLRKNLWSEQPPSSTTAKASDDTSLDITQTKELPQPPKLPSAGPQPSTTNASTKPDPSSLKPLRLAKFGNLQSSVSEAEKRFEANYNIAMDVFSD</sequence>